<accession>A0A1J5R9R2</accession>
<evidence type="ECO:0000256" key="4">
    <source>
        <dbReference type="ARBA" id="ARBA00022989"/>
    </source>
</evidence>
<proteinExistence type="predicted"/>
<evidence type="ECO:0000313" key="8">
    <source>
        <dbReference type="EMBL" id="OIQ88852.1"/>
    </source>
</evidence>
<feature type="transmembrane region" description="Helical" evidence="6">
    <location>
        <begin position="99"/>
        <end position="118"/>
    </location>
</feature>
<feature type="transmembrane region" description="Helical" evidence="6">
    <location>
        <begin position="12"/>
        <end position="32"/>
    </location>
</feature>
<dbReference type="SUPFAM" id="SSF81342">
    <property type="entry name" value="Transmembrane di-heme cytochromes"/>
    <property type="match status" value="1"/>
</dbReference>
<keyword evidence="3 6" id="KW-0812">Transmembrane</keyword>
<evidence type="ECO:0000256" key="1">
    <source>
        <dbReference type="ARBA" id="ARBA00004651"/>
    </source>
</evidence>
<comment type="subcellular location">
    <subcellularLocation>
        <location evidence="1">Cell membrane</location>
        <topology evidence="1">Multi-pass membrane protein</topology>
    </subcellularLocation>
</comment>
<feature type="domain" description="Cytochrome b561 bacterial/Ni-hydrogenase" evidence="7">
    <location>
        <begin position="6"/>
        <end position="181"/>
    </location>
</feature>
<name>A0A1J5R9R2_9ZZZZ</name>
<evidence type="ECO:0000256" key="5">
    <source>
        <dbReference type="ARBA" id="ARBA00023136"/>
    </source>
</evidence>
<dbReference type="Gene3D" id="1.20.950.20">
    <property type="entry name" value="Transmembrane di-heme cytochromes, Chain C"/>
    <property type="match status" value="1"/>
</dbReference>
<dbReference type="PANTHER" id="PTHR30485">
    <property type="entry name" value="NI/FE-HYDROGENASE 1 B-TYPE CYTOCHROME SUBUNIT"/>
    <property type="match status" value="1"/>
</dbReference>
<gene>
    <name evidence="8" type="ORF">GALL_292750</name>
</gene>
<dbReference type="GO" id="GO:0005886">
    <property type="term" value="C:plasma membrane"/>
    <property type="evidence" value="ECO:0007669"/>
    <property type="project" value="UniProtKB-SubCell"/>
</dbReference>
<dbReference type="InterPro" id="IPR011577">
    <property type="entry name" value="Cyt_b561_bac/Ni-Hgenase"/>
</dbReference>
<keyword evidence="5 6" id="KW-0472">Membrane</keyword>
<organism evidence="8">
    <name type="scientific">mine drainage metagenome</name>
    <dbReference type="NCBI Taxonomy" id="410659"/>
    <lineage>
        <taxon>unclassified sequences</taxon>
        <taxon>metagenomes</taxon>
        <taxon>ecological metagenomes</taxon>
    </lineage>
</organism>
<dbReference type="GO" id="GO:0020037">
    <property type="term" value="F:heme binding"/>
    <property type="evidence" value="ECO:0007669"/>
    <property type="project" value="TreeGrafter"/>
</dbReference>
<keyword evidence="4 6" id="KW-1133">Transmembrane helix</keyword>
<evidence type="ECO:0000256" key="6">
    <source>
        <dbReference type="SAM" id="Phobius"/>
    </source>
</evidence>
<comment type="caution">
    <text evidence="8">The sequence shown here is derived from an EMBL/GenBank/DDBJ whole genome shotgun (WGS) entry which is preliminary data.</text>
</comment>
<reference evidence="8" key="1">
    <citation type="submission" date="2016-10" db="EMBL/GenBank/DDBJ databases">
        <title>Sequence of Gallionella enrichment culture.</title>
        <authorList>
            <person name="Poehlein A."/>
            <person name="Muehling M."/>
            <person name="Daniel R."/>
        </authorList>
    </citation>
    <scope>NUCLEOTIDE SEQUENCE</scope>
</reference>
<feature type="transmembrane region" description="Helical" evidence="6">
    <location>
        <begin position="38"/>
        <end position="56"/>
    </location>
</feature>
<sequence>MYTIRVWDLPLRLFHWFLALFIVTSIVTGLVGGNAMQYHYWSGYAILALLVFRLLWGFVGGHHARFVNFVRHPRTIIAYVRGQLPDPAHGVGHNPLGSLSVLALLLAAAMQVGSGLFANDQIFNAGPLANDVSDRTSAILTFYHTTIGQPLVYGLVGLHVAAILYYAVVRRKNLVAAMITGDKLVEVPVPTTRDTALMRLLAAVLLALGVALAWWVSSLGAVGGY</sequence>
<keyword evidence="2" id="KW-1003">Cell membrane</keyword>
<dbReference type="Pfam" id="PF01292">
    <property type="entry name" value="Ni_hydr_CYTB"/>
    <property type="match status" value="1"/>
</dbReference>
<dbReference type="InterPro" id="IPR016174">
    <property type="entry name" value="Di-haem_cyt_TM"/>
</dbReference>
<feature type="transmembrane region" description="Helical" evidence="6">
    <location>
        <begin position="151"/>
        <end position="169"/>
    </location>
</feature>
<evidence type="ECO:0000256" key="2">
    <source>
        <dbReference type="ARBA" id="ARBA00022475"/>
    </source>
</evidence>
<feature type="transmembrane region" description="Helical" evidence="6">
    <location>
        <begin position="196"/>
        <end position="216"/>
    </location>
</feature>
<evidence type="ECO:0000259" key="7">
    <source>
        <dbReference type="Pfam" id="PF01292"/>
    </source>
</evidence>
<protein>
    <recommendedName>
        <fullName evidence="7">Cytochrome b561 bacterial/Ni-hydrogenase domain-containing protein</fullName>
    </recommendedName>
</protein>
<dbReference type="AlphaFoldDB" id="A0A1J5R9R2"/>
<dbReference type="GO" id="GO:0022904">
    <property type="term" value="P:respiratory electron transport chain"/>
    <property type="evidence" value="ECO:0007669"/>
    <property type="project" value="InterPro"/>
</dbReference>
<dbReference type="InterPro" id="IPR051542">
    <property type="entry name" value="Hydrogenase_cytochrome"/>
</dbReference>
<evidence type="ECO:0000256" key="3">
    <source>
        <dbReference type="ARBA" id="ARBA00022692"/>
    </source>
</evidence>
<dbReference type="PANTHER" id="PTHR30485:SF2">
    <property type="entry name" value="BLL0597 PROTEIN"/>
    <property type="match status" value="1"/>
</dbReference>
<dbReference type="EMBL" id="MLJW01000355">
    <property type="protein sequence ID" value="OIQ88852.1"/>
    <property type="molecule type" value="Genomic_DNA"/>
</dbReference>
<dbReference type="GO" id="GO:0009055">
    <property type="term" value="F:electron transfer activity"/>
    <property type="evidence" value="ECO:0007669"/>
    <property type="project" value="InterPro"/>
</dbReference>